<evidence type="ECO:0000256" key="6">
    <source>
        <dbReference type="ARBA" id="ARBA00022989"/>
    </source>
</evidence>
<sequence length="436" mass="51166">MAIPFLLGSAYALPIFKTFEINGSEFSTNVPKPFIGSQNSYMKSNNNESMTGVLSLISKIKEKNIQNNNSDNKYKFATAITSGIFIPVFFAIVVITLWKEFIKRNNFNDNDDSLSQEDNNNWNDDNGSNSNNEFDTDTSCEMVEVQRDSEFSGKNLDAELQRKYPYKNLDLNEILEEENSLETLIKNNDLYSFILAQFRKYKLTFNGWVLLRLLDEENIRASSQFWNETHPVLRYHLEINVPKLTYVIIKEINKGKNFFNDQSYNIHNEYCDFITAKENRLLFARKYKHIFDQSSSCTKNQNSKKYLDEDLIISNMESTCAVCYTAFEEIESIRMLPCKHIFHSGCLHGWMVNCQGVCPTCRYRVDNFLMNLYSKFKDLASYFVKKSIEMQRLEIIFWRDVYDLVLENKQKEGTQQENFKDISNVDQRNKYIEMKL</sequence>
<evidence type="ECO:0000256" key="2">
    <source>
        <dbReference type="ARBA" id="ARBA00022692"/>
    </source>
</evidence>
<feature type="region of interest" description="Disordered" evidence="9">
    <location>
        <begin position="114"/>
        <end position="134"/>
    </location>
</feature>
<keyword evidence="5" id="KW-0862">Zinc</keyword>
<evidence type="ECO:0000256" key="5">
    <source>
        <dbReference type="ARBA" id="ARBA00022833"/>
    </source>
</evidence>
<keyword evidence="6 10" id="KW-1133">Transmembrane helix</keyword>
<proteinExistence type="predicted"/>
<gene>
    <name evidence="12" type="ORF">PACTADRAFT_2139</name>
</gene>
<evidence type="ECO:0000256" key="9">
    <source>
        <dbReference type="SAM" id="MobiDB-lite"/>
    </source>
</evidence>
<dbReference type="GO" id="GO:0016020">
    <property type="term" value="C:membrane"/>
    <property type="evidence" value="ECO:0007669"/>
    <property type="project" value="UniProtKB-SubCell"/>
</dbReference>
<dbReference type="AlphaFoldDB" id="A0A1E4TVR4"/>
<evidence type="ECO:0000259" key="11">
    <source>
        <dbReference type="PROSITE" id="PS50089"/>
    </source>
</evidence>
<keyword evidence="3" id="KW-0479">Metal-binding</keyword>
<evidence type="ECO:0000256" key="10">
    <source>
        <dbReference type="SAM" id="Phobius"/>
    </source>
</evidence>
<dbReference type="SUPFAM" id="SSF57850">
    <property type="entry name" value="RING/U-box"/>
    <property type="match status" value="1"/>
</dbReference>
<keyword evidence="13" id="KW-1185">Reference proteome</keyword>
<keyword evidence="4 8" id="KW-0863">Zinc-finger</keyword>
<dbReference type="PROSITE" id="PS50089">
    <property type="entry name" value="ZF_RING_2"/>
    <property type="match status" value="1"/>
</dbReference>
<feature type="transmembrane region" description="Helical" evidence="10">
    <location>
        <begin position="76"/>
        <end position="98"/>
    </location>
</feature>
<dbReference type="PANTHER" id="PTHR46539:SF2">
    <property type="entry name" value="RING-H2 FINGER PROTEIN ATL43"/>
    <property type="match status" value="1"/>
</dbReference>
<dbReference type="Gene3D" id="3.30.40.10">
    <property type="entry name" value="Zinc/RING finger domain, C3HC4 (zinc finger)"/>
    <property type="match status" value="1"/>
</dbReference>
<evidence type="ECO:0000313" key="12">
    <source>
        <dbReference type="EMBL" id="ODV95831.1"/>
    </source>
</evidence>
<dbReference type="SMART" id="SM00184">
    <property type="entry name" value="RING"/>
    <property type="match status" value="1"/>
</dbReference>
<dbReference type="PANTHER" id="PTHR46539">
    <property type="entry name" value="E3 UBIQUITIN-PROTEIN LIGASE ATL42"/>
    <property type="match status" value="1"/>
</dbReference>
<dbReference type="Pfam" id="PF13639">
    <property type="entry name" value="zf-RING_2"/>
    <property type="match status" value="1"/>
</dbReference>
<reference evidence="13" key="1">
    <citation type="submission" date="2016-05" db="EMBL/GenBank/DDBJ databases">
        <title>Comparative genomics of biotechnologically important yeasts.</title>
        <authorList>
            <consortium name="DOE Joint Genome Institute"/>
            <person name="Riley R."/>
            <person name="Haridas S."/>
            <person name="Wolfe K.H."/>
            <person name="Lopes M.R."/>
            <person name="Hittinger C.T."/>
            <person name="Goker M."/>
            <person name="Salamov A."/>
            <person name="Wisecaver J."/>
            <person name="Long T.M."/>
            <person name="Aerts A.L."/>
            <person name="Barry K."/>
            <person name="Choi C."/>
            <person name="Clum A."/>
            <person name="Coughlan A.Y."/>
            <person name="Deshpande S."/>
            <person name="Douglass A.P."/>
            <person name="Hanson S.J."/>
            <person name="Klenk H.-P."/>
            <person name="Labutti K."/>
            <person name="Lapidus A."/>
            <person name="Lindquist E."/>
            <person name="Lipzen A."/>
            <person name="Meier-Kolthoff J.P."/>
            <person name="Ohm R.A."/>
            <person name="Otillar R.P."/>
            <person name="Pangilinan J."/>
            <person name="Peng Y."/>
            <person name="Rokas A."/>
            <person name="Rosa C.A."/>
            <person name="Scheuner C."/>
            <person name="Sibirny A.A."/>
            <person name="Slot J.C."/>
            <person name="Stielow J.B."/>
            <person name="Sun H."/>
            <person name="Kurtzman C.P."/>
            <person name="Blackwell M."/>
            <person name="Grigoriev I.V."/>
            <person name="Jeffries T.W."/>
        </authorList>
    </citation>
    <scope>NUCLEOTIDE SEQUENCE [LARGE SCALE GENOMIC DNA]</scope>
    <source>
        <strain evidence="13">NRRL Y-2460</strain>
    </source>
</reference>
<evidence type="ECO:0000256" key="1">
    <source>
        <dbReference type="ARBA" id="ARBA00004370"/>
    </source>
</evidence>
<keyword evidence="7 10" id="KW-0472">Membrane</keyword>
<evidence type="ECO:0000256" key="4">
    <source>
        <dbReference type="ARBA" id="ARBA00022771"/>
    </source>
</evidence>
<protein>
    <recommendedName>
        <fullName evidence="11">RING-type domain-containing protein</fullName>
    </recommendedName>
</protein>
<keyword evidence="2 10" id="KW-0812">Transmembrane</keyword>
<dbReference type="InterPro" id="IPR001841">
    <property type="entry name" value="Znf_RING"/>
</dbReference>
<dbReference type="GO" id="GO:0008270">
    <property type="term" value="F:zinc ion binding"/>
    <property type="evidence" value="ECO:0007669"/>
    <property type="project" value="UniProtKB-KW"/>
</dbReference>
<evidence type="ECO:0000313" key="13">
    <source>
        <dbReference type="Proteomes" id="UP000094236"/>
    </source>
</evidence>
<dbReference type="Proteomes" id="UP000094236">
    <property type="component" value="Unassembled WGS sequence"/>
</dbReference>
<accession>A0A1E4TVR4</accession>
<dbReference type="STRING" id="669874.A0A1E4TVR4"/>
<comment type="subcellular location">
    <subcellularLocation>
        <location evidence="1">Membrane</location>
    </subcellularLocation>
</comment>
<name>A0A1E4TVR4_PACTA</name>
<evidence type="ECO:0000256" key="3">
    <source>
        <dbReference type="ARBA" id="ARBA00022723"/>
    </source>
</evidence>
<organism evidence="12 13">
    <name type="scientific">Pachysolen tannophilus NRRL Y-2460</name>
    <dbReference type="NCBI Taxonomy" id="669874"/>
    <lineage>
        <taxon>Eukaryota</taxon>
        <taxon>Fungi</taxon>
        <taxon>Dikarya</taxon>
        <taxon>Ascomycota</taxon>
        <taxon>Saccharomycotina</taxon>
        <taxon>Pichiomycetes</taxon>
        <taxon>Pachysolenaceae</taxon>
        <taxon>Pachysolen</taxon>
    </lineage>
</organism>
<evidence type="ECO:0000256" key="7">
    <source>
        <dbReference type="ARBA" id="ARBA00023136"/>
    </source>
</evidence>
<dbReference type="EMBL" id="KV454013">
    <property type="protein sequence ID" value="ODV95831.1"/>
    <property type="molecule type" value="Genomic_DNA"/>
</dbReference>
<dbReference type="InterPro" id="IPR013083">
    <property type="entry name" value="Znf_RING/FYVE/PHD"/>
</dbReference>
<dbReference type="OrthoDB" id="8062037at2759"/>
<feature type="compositionally biased region" description="Low complexity" evidence="9">
    <location>
        <begin position="118"/>
        <end position="132"/>
    </location>
</feature>
<feature type="domain" description="RING-type" evidence="11">
    <location>
        <begin position="320"/>
        <end position="362"/>
    </location>
</feature>
<evidence type="ECO:0000256" key="8">
    <source>
        <dbReference type="PROSITE-ProRule" id="PRU00175"/>
    </source>
</evidence>